<organism evidence="1 2">
    <name type="scientific">Amblyomma americanum</name>
    <name type="common">Lone star tick</name>
    <dbReference type="NCBI Taxonomy" id="6943"/>
    <lineage>
        <taxon>Eukaryota</taxon>
        <taxon>Metazoa</taxon>
        <taxon>Ecdysozoa</taxon>
        <taxon>Arthropoda</taxon>
        <taxon>Chelicerata</taxon>
        <taxon>Arachnida</taxon>
        <taxon>Acari</taxon>
        <taxon>Parasitiformes</taxon>
        <taxon>Ixodida</taxon>
        <taxon>Ixodoidea</taxon>
        <taxon>Ixodidae</taxon>
        <taxon>Amblyomminae</taxon>
        <taxon>Amblyomma</taxon>
    </lineage>
</organism>
<dbReference type="EMBL" id="JARKHS020023148">
    <property type="protein sequence ID" value="KAK8769063.1"/>
    <property type="molecule type" value="Genomic_DNA"/>
</dbReference>
<accession>A0AAQ4E2X8</accession>
<gene>
    <name evidence="1" type="ORF">V5799_014472</name>
</gene>
<comment type="caution">
    <text evidence="1">The sequence shown here is derived from an EMBL/GenBank/DDBJ whole genome shotgun (WGS) entry which is preliminary data.</text>
</comment>
<name>A0AAQ4E2X8_AMBAM</name>
<protein>
    <submittedName>
        <fullName evidence="1">Uncharacterized protein</fullName>
    </submittedName>
</protein>
<proteinExistence type="predicted"/>
<dbReference type="AlphaFoldDB" id="A0AAQ4E2X8"/>
<sequence length="98" mass="11418">MNSMRNSKEFINSEYTSVTNGYKSATRQNERNQYYRCMTLRKNQSLTSKSFVVQSVQPNNSEATLLPHTNYGRRIPLLLPEKEMSRRSLITQGINKQL</sequence>
<dbReference type="Proteomes" id="UP001321473">
    <property type="component" value="Unassembled WGS sequence"/>
</dbReference>
<evidence type="ECO:0000313" key="2">
    <source>
        <dbReference type="Proteomes" id="UP001321473"/>
    </source>
</evidence>
<evidence type="ECO:0000313" key="1">
    <source>
        <dbReference type="EMBL" id="KAK8769063.1"/>
    </source>
</evidence>
<reference evidence="1 2" key="1">
    <citation type="journal article" date="2023" name="Arcadia Sci">
        <title>De novo assembly of a long-read Amblyomma americanum tick genome.</title>
        <authorList>
            <person name="Chou S."/>
            <person name="Poskanzer K.E."/>
            <person name="Rollins M."/>
            <person name="Thuy-Boun P.S."/>
        </authorList>
    </citation>
    <scope>NUCLEOTIDE SEQUENCE [LARGE SCALE GENOMIC DNA]</scope>
    <source>
        <strain evidence="1">F_SG_1</strain>
        <tissue evidence="1">Salivary glands</tissue>
    </source>
</reference>
<keyword evidence="2" id="KW-1185">Reference proteome</keyword>